<organism evidence="2 3">
    <name type="scientific">Betta splendens</name>
    <name type="common">Siamese fighting fish</name>
    <dbReference type="NCBI Taxonomy" id="158456"/>
    <lineage>
        <taxon>Eukaryota</taxon>
        <taxon>Metazoa</taxon>
        <taxon>Chordata</taxon>
        <taxon>Craniata</taxon>
        <taxon>Vertebrata</taxon>
        <taxon>Euteleostomi</taxon>
        <taxon>Actinopterygii</taxon>
        <taxon>Neopterygii</taxon>
        <taxon>Teleostei</taxon>
        <taxon>Neoteleostei</taxon>
        <taxon>Acanthomorphata</taxon>
        <taxon>Anabantaria</taxon>
        <taxon>Anabantiformes</taxon>
        <taxon>Anabantoidei</taxon>
        <taxon>Osphronemidae</taxon>
        <taxon>Betta</taxon>
    </lineage>
</organism>
<evidence type="ECO:0000313" key="3">
    <source>
        <dbReference type="RefSeq" id="XP_028988063.1"/>
    </source>
</evidence>
<protein>
    <submittedName>
        <fullName evidence="3">Uncharacterized protein LOC114844688</fullName>
    </submittedName>
</protein>
<dbReference type="InParanoid" id="A0A6P7L078"/>
<evidence type="ECO:0000313" key="2">
    <source>
        <dbReference type="Proteomes" id="UP000515150"/>
    </source>
</evidence>
<feature type="region of interest" description="Disordered" evidence="1">
    <location>
        <begin position="300"/>
        <end position="346"/>
    </location>
</feature>
<sequence length="346" mass="35564">MVARLPRVEEWWYSLSETSQELERVRCAGTRAVHRTAPTDTPASRPAFALPPPSKPSPGRASSAAQSRPRNLVQESVPALPRSPVTTLAPAPQQLPEGALAPYAGESALIPLLTGGVFTDFIPFGVMTLPPIVVLTPGEGQQIWKELKAQSGPDVIGSPLAPTSTPEWKRPGPSRRRPSKEAKSVSQSVSGLMLQPIANAVAPPPMNPAAPVPEPRLAQASAQPCLAQALAPRSAPVSVLQSASAPVPQPTSTTGSSPALPSVAAQPNQISTPFPVGPGRATPSGAGEAGVLVHVGSREEYARSPAGCEEDAVPVGASEDAVSVGSGEDAVPVRSSEDAVPAEAPF</sequence>
<feature type="region of interest" description="Disordered" evidence="1">
    <location>
        <begin position="34"/>
        <end position="93"/>
    </location>
</feature>
<evidence type="ECO:0000256" key="1">
    <source>
        <dbReference type="SAM" id="MobiDB-lite"/>
    </source>
</evidence>
<feature type="compositionally biased region" description="Polar residues" evidence="1">
    <location>
        <begin position="241"/>
        <end position="272"/>
    </location>
</feature>
<feature type="region of interest" description="Disordered" evidence="1">
    <location>
        <begin position="150"/>
        <end position="189"/>
    </location>
</feature>
<dbReference type="GeneID" id="114844688"/>
<dbReference type="AlphaFoldDB" id="A0A6P7L078"/>
<dbReference type="RefSeq" id="XP_028988063.1">
    <property type="nucleotide sequence ID" value="XM_029132230.1"/>
</dbReference>
<accession>A0A6P7L078</accession>
<name>A0A6P7L078_BETSP</name>
<keyword evidence="2" id="KW-1185">Reference proteome</keyword>
<dbReference type="Proteomes" id="UP000515150">
    <property type="component" value="Chromosome 17"/>
</dbReference>
<proteinExistence type="predicted"/>
<gene>
    <name evidence="3" type="primary">LOC114844688</name>
</gene>
<reference evidence="3" key="1">
    <citation type="submission" date="2025-08" db="UniProtKB">
        <authorList>
            <consortium name="RefSeq"/>
        </authorList>
    </citation>
    <scope>IDENTIFICATION</scope>
</reference>
<feature type="region of interest" description="Disordered" evidence="1">
    <location>
        <begin position="241"/>
        <end position="287"/>
    </location>
</feature>
<dbReference type="KEGG" id="bspl:114844688"/>